<feature type="domain" description="C2" evidence="6">
    <location>
        <begin position="672"/>
        <end position="806"/>
    </location>
</feature>
<evidence type="ECO:0000256" key="4">
    <source>
        <dbReference type="SAM" id="Coils"/>
    </source>
</evidence>
<sequence>MSRSRNPPPARGQMAARAKQMGLRLDLSPGGGMDDEGNDEELEAELLSLVGGGGRGGKSQEKKASVPIAEIERMAALCMKDLDDEEMGDESLEDDEDLLAELNEVLEDDDDDEVEEQSPRLTPAATLTAPKVTSKPAPPAAPTDASGLESRLLERAEMYRTAISNAKAAGETSKARRYDRGLTLLQSMLASVKKGRPINEEEIPPPVAVGAKANSTAETGPALEQEPFKEPKPPKPAVLLSPSSNQRPLREAPPSAPNTKPTHLIPPPKPAAAVTPGTPVISPLTPIQPNAQHSELRQAVMSRQREYKMAAIQAKQSGDIDLAKQHYLTAKKLDSLLEAVGREEPVQLSSLPPPPEEHAAPVPPQFSSQPAAAPAVTLEATKELPPPGSLAEALKQRMDIYKQAADGAKSKGDDRKARMHQRIIKQYQDAIRAHNAGRPVSLADLPVPPGCPPIQGSEGSQQNFMGVLETAMKIANQDADAEDEEEGQREAAVVVPAVRPTAPKAKSLALQPPGGSSAPKLGAKAQQQVDFLLLRRQAFLRAALRSKQMKDMSGAAQHLRHAKGLDPMVTAAKSGLPVDITKIPNVPVSEDDYSLARSQTSPVSPRSSEKYHALMDLLQKQHQKCLSISQRFTLLGNVSEALKSEKLVEESMKYIEILKDAHAKGRPVPKCHTEERTFNSLKVHSSLSPNDLVLYIMRGINLLPPPGVSPNDLNASVKFEFPFPSSEEAQRDKTNTVKNTSSPEFNEQFKLYINRTHRGFKRVIQSKGIKFEILHKGGLFKTDKVVGSAQLKLEALENHSEIREIIDVMDGRKTTGGKLEVRVKIREPLSGVDLQPVTEKWLVLEPVPSLSSPEKPQEQAPSPRSKPRHEAASRGSHSNSSPPVYRLYSFSLLNYDRERLERKLSEYRKNHQDPPPDLINQHKDVIHSLQWQKAQLERASPALLTEYENVLRRLVQGLSESVKKFSSQGNRDAAKDTLGRLKMVENELESLKRKRTG</sequence>
<protein>
    <recommendedName>
        <fullName evidence="3">Coiled-coil and C2 domain-containing protein 1B</fullName>
    </recommendedName>
</protein>
<dbReference type="InterPro" id="IPR037772">
    <property type="entry name" value="C2_Freud"/>
</dbReference>
<feature type="compositionally biased region" description="Acidic residues" evidence="5">
    <location>
        <begin position="104"/>
        <end position="116"/>
    </location>
</feature>
<organism evidence="8">
    <name type="scientific">Nothobranchius furzeri</name>
    <name type="common">Turquoise killifish</name>
    <dbReference type="NCBI Taxonomy" id="105023"/>
    <lineage>
        <taxon>Eukaryota</taxon>
        <taxon>Metazoa</taxon>
        <taxon>Chordata</taxon>
        <taxon>Craniata</taxon>
        <taxon>Vertebrata</taxon>
        <taxon>Euteleostomi</taxon>
        <taxon>Actinopterygii</taxon>
        <taxon>Neopterygii</taxon>
        <taxon>Teleostei</taxon>
        <taxon>Neoteleostei</taxon>
        <taxon>Acanthomorphata</taxon>
        <taxon>Ovalentaria</taxon>
        <taxon>Atherinomorphae</taxon>
        <taxon>Cyprinodontiformes</taxon>
        <taxon>Nothobranchiidae</taxon>
        <taxon>Nothobranchius</taxon>
    </lineage>
</organism>
<name>A0A1A8APM6_NOTFU</name>
<dbReference type="FunFam" id="2.60.40.150:FF:000104">
    <property type="entry name" value="coiled-coil and C2 domain-containing protein 1B"/>
    <property type="match status" value="1"/>
</dbReference>
<gene>
    <name evidence="8" type="primary">CC2D1A</name>
    <name evidence="7" type="synonym">cc2d1a</name>
    <name evidence="7" type="ORF">G4P62_001475</name>
</gene>
<dbReference type="InterPro" id="IPR006608">
    <property type="entry name" value="CC2D1A/B_DM14"/>
</dbReference>
<dbReference type="CDD" id="cd08690">
    <property type="entry name" value="C2_Freud-1"/>
    <property type="match status" value="1"/>
</dbReference>
<reference evidence="8" key="1">
    <citation type="submission" date="2016-05" db="EMBL/GenBank/DDBJ databases">
        <authorList>
            <person name="Lavstsen T."/>
            <person name="Jespersen J.S."/>
        </authorList>
    </citation>
    <scope>NUCLEOTIDE SEQUENCE</scope>
    <source>
        <tissue evidence="8">Brain</tissue>
    </source>
</reference>
<feature type="compositionally biased region" description="Low complexity" evidence="5">
    <location>
        <begin position="365"/>
        <end position="376"/>
    </location>
</feature>
<dbReference type="PANTHER" id="PTHR13076">
    <property type="entry name" value="COILED-COIL AND C2 DOMAIN-CONTAINING PROTEIN 1-LIKE"/>
    <property type="match status" value="1"/>
</dbReference>
<dbReference type="PROSITE" id="PS50004">
    <property type="entry name" value="C2"/>
    <property type="match status" value="1"/>
</dbReference>
<feature type="region of interest" description="Disordered" evidence="5">
    <location>
        <begin position="104"/>
        <end position="152"/>
    </location>
</feature>
<dbReference type="EMBL" id="HADY01018499">
    <property type="protein sequence ID" value="SBP56984.1"/>
    <property type="molecule type" value="Transcribed_RNA"/>
</dbReference>
<feature type="compositionally biased region" description="Pro residues" evidence="5">
    <location>
        <begin position="1"/>
        <end position="10"/>
    </location>
</feature>
<comment type="similarity">
    <text evidence="1">Belongs to the CC2D1 family.</text>
</comment>
<feature type="compositionally biased region" description="Polar residues" evidence="5">
    <location>
        <begin position="849"/>
        <end position="862"/>
    </location>
</feature>
<dbReference type="RefSeq" id="XP_054599969.2">
    <property type="nucleotide sequence ID" value="XM_054743994.2"/>
</dbReference>
<dbReference type="InterPro" id="IPR039725">
    <property type="entry name" value="CC2D1A/B"/>
</dbReference>
<feature type="region of interest" description="Disordered" evidence="5">
    <location>
        <begin position="343"/>
        <end position="391"/>
    </location>
</feature>
<dbReference type="Gene3D" id="2.60.40.150">
    <property type="entry name" value="C2 domain"/>
    <property type="match status" value="1"/>
</dbReference>
<evidence type="ECO:0000256" key="3">
    <source>
        <dbReference type="ARBA" id="ARBA00068693"/>
    </source>
</evidence>
<dbReference type="AlphaFoldDB" id="A0A1A8APM6"/>
<evidence type="ECO:0000259" key="6">
    <source>
        <dbReference type="PROSITE" id="PS50004"/>
    </source>
</evidence>
<evidence type="ECO:0000313" key="8">
    <source>
        <dbReference type="EMBL" id="SBP56984.1"/>
    </source>
</evidence>
<proteinExistence type="inferred from homology"/>
<evidence type="ECO:0000256" key="5">
    <source>
        <dbReference type="SAM" id="MobiDB-lite"/>
    </source>
</evidence>
<dbReference type="Pfam" id="PF21528">
    <property type="entry name" value="CC2D1A-B_DM14"/>
    <property type="match status" value="2"/>
</dbReference>
<dbReference type="SMART" id="SM00239">
    <property type="entry name" value="C2"/>
    <property type="match status" value="1"/>
</dbReference>
<feature type="region of interest" description="Disordered" evidence="5">
    <location>
        <begin position="194"/>
        <end position="291"/>
    </location>
</feature>
<dbReference type="PANTHER" id="PTHR13076:SF8">
    <property type="entry name" value="COILED-COIL AND C2 DOMAIN-CONTAINING PROTEIN 1A"/>
    <property type="match status" value="1"/>
</dbReference>
<dbReference type="SMART" id="SM00685">
    <property type="entry name" value="DM14"/>
    <property type="match status" value="4"/>
</dbReference>
<dbReference type="SUPFAM" id="SSF49562">
    <property type="entry name" value="C2 domain (Calcium/lipid-binding domain, CaLB)"/>
    <property type="match status" value="1"/>
</dbReference>
<reference evidence="8" key="2">
    <citation type="submission" date="2016-06" db="EMBL/GenBank/DDBJ databases">
        <title>The genome of a short-lived fish provides insights into sex chromosome evolution and the genetic control of aging.</title>
        <authorList>
            <person name="Reichwald K."/>
            <person name="Felder M."/>
            <person name="Petzold A."/>
            <person name="Koch P."/>
            <person name="Groth M."/>
            <person name="Platzer M."/>
        </authorList>
    </citation>
    <scope>NUCLEOTIDE SEQUENCE</scope>
    <source>
        <tissue evidence="8">Brain</tissue>
    </source>
</reference>
<feature type="region of interest" description="Disordered" evidence="5">
    <location>
        <begin position="1"/>
        <end position="38"/>
    </location>
</feature>
<reference evidence="7" key="3">
    <citation type="submission" date="2020-03" db="EMBL/GenBank/DDBJ databases">
        <title>Intra-Species Differences in Population Size shape Life History and Genome Evolution.</title>
        <authorList>
            <person name="Willemsen D."/>
            <person name="Cui R."/>
            <person name="Valenzano D.R."/>
        </authorList>
    </citation>
    <scope>NUCLEOTIDE SEQUENCE</scope>
    <source>
        <strain evidence="7">GRZ</strain>
        <tissue evidence="7">Whole</tissue>
    </source>
</reference>
<dbReference type="EMBL" id="JAAVVJ010000008">
    <property type="protein sequence ID" value="KAF7216328.1"/>
    <property type="molecule type" value="Genomic_DNA"/>
</dbReference>
<dbReference type="GeneID" id="107376090"/>
<dbReference type="Proteomes" id="UP000822369">
    <property type="component" value="Chromosome 8"/>
</dbReference>
<feature type="region of interest" description="Disordered" evidence="5">
    <location>
        <begin position="848"/>
        <end position="882"/>
    </location>
</feature>
<dbReference type="GO" id="GO:0001227">
    <property type="term" value="F:DNA-binding transcription repressor activity, RNA polymerase II-specific"/>
    <property type="evidence" value="ECO:0007669"/>
    <property type="project" value="InterPro"/>
</dbReference>
<dbReference type="InterPro" id="IPR000008">
    <property type="entry name" value="C2_dom"/>
</dbReference>
<evidence type="ECO:0000313" key="7">
    <source>
        <dbReference type="EMBL" id="KAF7216328.1"/>
    </source>
</evidence>
<evidence type="ECO:0000256" key="1">
    <source>
        <dbReference type="ARBA" id="ARBA00010672"/>
    </source>
</evidence>
<keyword evidence="2 4" id="KW-0175">Coiled coil</keyword>
<accession>A0A1A8APM6</accession>
<dbReference type="Pfam" id="PF00168">
    <property type="entry name" value="C2"/>
    <property type="match status" value="1"/>
</dbReference>
<feature type="coiled-coil region" evidence="4">
    <location>
        <begin position="890"/>
        <end position="939"/>
    </location>
</feature>
<evidence type="ECO:0000256" key="2">
    <source>
        <dbReference type="ARBA" id="ARBA00023054"/>
    </source>
</evidence>
<dbReference type="InterPro" id="IPR035892">
    <property type="entry name" value="C2_domain_sf"/>
</dbReference>